<evidence type="ECO:0000256" key="1">
    <source>
        <dbReference type="SAM" id="MobiDB-lite"/>
    </source>
</evidence>
<evidence type="ECO:0000313" key="2">
    <source>
        <dbReference type="EMBL" id="TFJ81871.1"/>
    </source>
</evidence>
<feature type="compositionally biased region" description="Gly residues" evidence="1">
    <location>
        <begin position="145"/>
        <end position="165"/>
    </location>
</feature>
<dbReference type="Proteomes" id="UP000355283">
    <property type="component" value="Unassembled WGS sequence"/>
</dbReference>
<feature type="compositionally biased region" description="Basic and acidic residues" evidence="1">
    <location>
        <begin position="135"/>
        <end position="144"/>
    </location>
</feature>
<accession>A0A4D9CRJ8</accession>
<sequence>MAATPAWLTKQKPIGLGGRGMVTRGADQAPDALRPSLHHFLHTPTRGPGGAKRGFLRPGANGRVSVDINQGGRRVGREWVRRRGRVEMRRLVDLEGGGQGLGLSEEGGEVGEVLGRVEAGELLVCGAGGVRIREEKRRGGEGGGREMGGGGRGGGRGDGGRGGWP</sequence>
<dbReference type="AlphaFoldDB" id="A0A4D9CRJ8"/>
<feature type="region of interest" description="Disordered" evidence="1">
    <location>
        <begin position="135"/>
        <end position="165"/>
    </location>
</feature>
<name>A0A4D9CRJ8_9STRA</name>
<dbReference type="EMBL" id="SDOX01000122">
    <property type="protein sequence ID" value="TFJ81871.1"/>
    <property type="molecule type" value="Genomic_DNA"/>
</dbReference>
<evidence type="ECO:0000313" key="3">
    <source>
        <dbReference type="Proteomes" id="UP000355283"/>
    </source>
</evidence>
<reference evidence="2 3" key="1">
    <citation type="submission" date="2019-01" db="EMBL/GenBank/DDBJ databases">
        <title>Nuclear Genome Assembly of the Microalgal Biofuel strain Nannochloropsis salina CCMP1776.</title>
        <authorList>
            <person name="Hovde B."/>
        </authorList>
    </citation>
    <scope>NUCLEOTIDE SEQUENCE [LARGE SCALE GENOMIC DNA]</scope>
    <source>
        <strain evidence="2 3">CCMP1776</strain>
    </source>
</reference>
<organism evidence="2 3">
    <name type="scientific">Nannochloropsis salina CCMP1776</name>
    <dbReference type="NCBI Taxonomy" id="1027361"/>
    <lineage>
        <taxon>Eukaryota</taxon>
        <taxon>Sar</taxon>
        <taxon>Stramenopiles</taxon>
        <taxon>Ochrophyta</taxon>
        <taxon>Eustigmatophyceae</taxon>
        <taxon>Eustigmatales</taxon>
        <taxon>Monodopsidaceae</taxon>
        <taxon>Microchloropsis</taxon>
        <taxon>Microchloropsis salina</taxon>
    </lineage>
</organism>
<keyword evidence="3" id="KW-1185">Reference proteome</keyword>
<comment type="caution">
    <text evidence="2">The sequence shown here is derived from an EMBL/GenBank/DDBJ whole genome shotgun (WGS) entry which is preliminary data.</text>
</comment>
<proteinExistence type="predicted"/>
<protein>
    <submittedName>
        <fullName evidence="2">Uncharacterized protein</fullName>
    </submittedName>
</protein>
<gene>
    <name evidence="2" type="ORF">NSK_007118</name>
</gene>